<dbReference type="InterPro" id="IPR041522">
    <property type="entry name" value="CdaR_GGDEF"/>
</dbReference>
<dbReference type="RefSeq" id="WP_183341236.1">
    <property type="nucleotide sequence ID" value="NZ_JACHNU010000002.1"/>
</dbReference>
<evidence type="ECO:0000256" key="2">
    <source>
        <dbReference type="SAM" id="MobiDB-lite"/>
    </source>
</evidence>
<dbReference type="Pfam" id="PF13556">
    <property type="entry name" value="HTH_30"/>
    <property type="match status" value="1"/>
</dbReference>
<feature type="domain" description="PucR C-terminal helix-turn-helix" evidence="3">
    <location>
        <begin position="358"/>
        <end position="411"/>
    </location>
</feature>
<feature type="domain" description="RsbT co-antagonist protein RsbRD N-terminal" evidence="4">
    <location>
        <begin position="23"/>
        <end position="163"/>
    </location>
</feature>
<evidence type="ECO:0000313" key="6">
    <source>
        <dbReference type="EMBL" id="MBB4662210.1"/>
    </source>
</evidence>
<gene>
    <name evidence="6" type="ORF">BDZ31_001796</name>
</gene>
<proteinExistence type="inferred from homology"/>
<dbReference type="AlphaFoldDB" id="A0A840IE45"/>
<dbReference type="EMBL" id="JACHNU010000002">
    <property type="protein sequence ID" value="MBB4662210.1"/>
    <property type="molecule type" value="Genomic_DNA"/>
</dbReference>
<dbReference type="Pfam" id="PF14361">
    <property type="entry name" value="RsbRD_N"/>
    <property type="match status" value="1"/>
</dbReference>
<feature type="domain" description="CdaR GGDEF-like" evidence="5">
    <location>
        <begin position="176"/>
        <end position="307"/>
    </location>
</feature>
<sequence length="433" mass="46059">MTPGAWRELAAELADDGDRVGLLANAVTDRILATLPLGADEEIADATRHSVADNIWLFTSMVAAGIAPERAAPRTMAEEWVRLLARRGIGAETVAASYRLALGGFWEAWTELLRDRADPHELADELDRSIRYMLAWVDVLSERVVELHEQERRAWARSGEAVRADTIRDLLDGAPVDLRLAESRLGYPLARTHRCVVGWCEAGGEQQPDHGRLAADVAAALGARRSVSFAVDRETVAVWAIEAEEGSGAGAGGGRGSGGGRGPRGGATGDPLAAVAADGVSIAVGRAHAGLDGFRWAHREAMHARRVALLERRPPGAVVRYEQVALQALASADPEHARRFVAWQLGPLAGGDPASRVLAETVRSYLLHESNLRAAAADLGIHHNTVANRLRRASELLGGPLAGRGAELLMALALLDATRDGAARTRQAADGTS</sequence>
<dbReference type="InterPro" id="IPR042070">
    <property type="entry name" value="PucR_C-HTH_sf"/>
</dbReference>
<dbReference type="InterPro" id="IPR025751">
    <property type="entry name" value="RsbRD_N_dom"/>
</dbReference>
<evidence type="ECO:0000259" key="4">
    <source>
        <dbReference type="Pfam" id="PF14361"/>
    </source>
</evidence>
<dbReference type="Proteomes" id="UP000585272">
    <property type="component" value="Unassembled WGS sequence"/>
</dbReference>
<feature type="region of interest" description="Disordered" evidence="2">
    <location>
        <begin position="247"/>
        <end position="270"/>
    </location>
</feature>
<evidence type="ECO:0000256" key="1">
    <source>
        <dbReference type="ARBA" id="ARBA00006754"/>
    </source>
</evidence>
<evidence type="ECO:0000313" key="7">
    <source>
        <dbReference type="Proteomes" id="UP000585272"/>
    </source>
</evidence>
<protein>
    <recommendedName>
        <fullName evidence="8">PucR family transcriptional regulator</fullName>
    </recommendedName>
</protein>
<dbReference type="Gene3D" id="1.10.10.2840">
    <property type="entry name" value="PucR C-terminal helix-turn-helix domain"/>
    <property type="match status" value="1"/>
</dbReference>
<organism evidence="6 7">
    <name type="scientific">Conexibacter arvalis</name>
    <dbReference type="NCBI Taxonomy" id="912552"/>
    <lineage>
        <taxon>Bacteria</taxon>
        <taxon>Bacillati</taxon>
        <taxon>Actinomycetota</taxon>
        <taxon>Thermoleophilia</taxon>
        <taxon>Solirubrobacterales</taxon>
        <taxon>Conexibacteraceae</taxon>
        <taxon>Conexibacter</taxon>
    </lineage>
</organism>
<keyword evidence="7" id="KW-1185">Reference proteome</keyword>
<evidence type="ECO:0000259" key="5">
    <source>
        <dbReference type="Pfam" id="PF17853"/>
    </source>
</evidence>
<dbReference type="PANTHER" id="PTHR33744:SF1">
    <property type="entry name" value="DNA-BINDING TRANSCRIPTIONAL ACTIVATOR ADER"/>
    <property type="match status" value="1"/>
</dbReference>
<dbReference type="InterPro" id="IPR025736">
    <property type="entry name" value="PucR_C-HTH_dom"/>
</dbReference>
<dbReference type="PANTHER" id="PTHR33744">
    <property type="entry name" value="CARBOHYDRATE DIACID REGULATOR"/>
    <property type="match status" value="1"/>
</dbReference>
<dbReference type="Pfam" id="PF17853">
    <property type="entry name" value="GGDEF_2"/>
    <property type="match status" value="1"/>
</dbReference>
<reference evidence="6 7" key="1">
    <citation type="submission" date="2020-08" db="EMBL/GenBank/DDBJ databases">
        <title>Genomic Encyclopedia of Archaeal and Bacterial Type Strains, Phase II (KMG-II): from individual species to whole genera.</title>
        <authorList>
            <person name="Goeker M."/>
        </authorList>
    </citation>
    <scope>NUCLEOTIDE SEQUENCE [LARGE SCALE GENOMIC DNA]</scope>
    <source>
        <strain evidence="6 7">DSM 23288</strain>
    </source>
</reference>
<comment type="similarity">
    <text evidence="1">Belongs to the CdaR family.</text>
</comment>
<comment type="caution">
    <text evidence="6">The sequence shown here is derived from an EMBL/GenBank/DDBJ whole genome shotgun (WGS) entry which is preliminary data.</text>
</comment>
<accession>A0A840IE45</accession>
<evidence type="ECO:0000259" key="3">
    <source>
        <dbReference type="Pfam" id="PF13556"/>
    </source>
</evidence>
<feature type="compositionally biased region" description="Gly residues" evidence="2">
    <location>
        <begin position="247"/>
        <end position="268"/>
    </location>
</feature>
<name>A0A840IE45_9ACTN</name>
<dbReference type="InterPro" id="IPR051448">
    <property type="entry name" value="CdaR-like_regulators"/>
</dbReference>
<evidence type="ECO:0008006" key="8">
    <source>
        <dbReference type="Google" id="ProtNLM"/>
    </source>
</evidence>